<keyword evidence="2" id="KW-1185">Reference proteome</keyword>
<name>A0ABR0ACS8_9CRUS</name>
<gene>
    <name evidence="1" type="ORF">OUZ56_008379</name>
</gene>
<sequence>MNERVRRYGINFGRRIWLWNIHEPKCSSIGKNMEFGEDIAVFPKKRNETDYISKWCCSLQTFLGIWYPGAVYQGVIFYYSSGNEESVDVH</sequence>
<comment type="caution">
    <text evidence="1">The sequence shown here is derived from an EMBL/GenBank/DDBJ whole genome shotgun (WGS) entry which is preliminary data.</text>
</comment>
<evidence type="ECO:0000313" key="2">
    <source>
        <dbReference type="Proteomes" id="UP001234178"/>
    </source>
</evidence>
<organism evidence="1 2">
    <name type="scientific">Daphnia magna</name>
    <dbReference type="NCBI Taxonomy" id="35525"/>
    <lineage>
        <taxon>Eukaryota</taxon>
        <taxon>Metazoa</taxon>
        <taxon>Ecdysozoa</taxon>
        <taxon>Arthropoda</taxon>
        <taxon>Crustacea</taxon>
        <taxon>Branchiopoda</taxon>
        <taxon>Diplostraca</taxon>
        <taxon>Cladocera</taxon>
        <taxon>Anomopoda</taxon>
        <taxon>Daphniidae</taxon>
        <taxon>Daphnia</taxon>
    </lineage>
</organism>
<dbReference type="Proteomes" id="UP001234178">
    <property type="component" value="Unassembled WGS sequence"/>
</dbReference>
<reference evidence="1 2" key="1">
    <citation type="journal article" date="2023" name="Nucleic Acids Res.">
        <title>The hologenome of Daphnia magna reveals possible DNA methylation and microbiome-mediated evolution of the host genome.</title>
        <authorList>
            <person name="Chaturvedi A."/>
            <person name="Li X."/>
            <person name="Dhandapani V."/>
            <person name="Marshall H."/>
            <person name="Kissane S."/>
            <person name="Cuenca-Cambronero M."/>
            <person name="Asole G."/>
            <person name="Calvet F."/>
            <person name="Ruiz-Romero M."/>
            <person name="Marangio P."/>
            <person name="Guigo R."/>
            <person name="Rago D."/>
            <person name="Mirbahai L."/>
            <person name="Eastwood N."/>
            <person name="Colbourne J.K."/>
            <person name="Zhou J."/>
            <person name="Mallon E."/>
            <person name="Orsini L."/>
        </authorList>
    </citation>
    <scope>NUCLEOTIDE SEQUENCE [LARGE SCALE GENOMIC DNA]</scope>
    <source>
        <strain evidence="1">LRV0_1</strain>
    </source>
</reference>
<evidence type="ECO:0000313" key="1">
    <source>
        <dbReference type="EMBL" id="KAK4022936.1"/>
    </source>
</evidence>
<dbReference type="EMBL" id="JAOYFB010000037">
    <property type="protein sequence ID" value="KAK4022936.1"/>
    <property type="molecule type" value="Genomic_DNA"/>
</dbReference>
<accession>A0ABR0ACS8</accession>
<protein>
    <submittedName>
        <fullName evidence="1">Uncharacterized protein</fullName>
    </submittedName>
</protein>
<proteinExistence type="predicted"/>